<dbReference type="EMBL" id="LODT01000027">
    <property type="protein sequence ID" value="KYQ93551.1"/>
    <property type="molecule type" value="Genomic_DNA"/>
</dbReference>
<gene>
    <name evidence="1" type="ORF">DLAC_05337</name>
</gene>
<organism evidence="1 2">
    <name type="scientific">Tieghemostelium lacteum</name>
    <name type="common">Slime mold</name>
    <name type="synonym">Dictyostelium lacteum</name>
    <dbReference type="NCBI Taxonomy" id="361077"/>
    <lineage>
        <taxon>Eukaryota</taxon>
        <taxon>Amoebozoa</taxon>
        <taxon>Evosea</taxon>
        <taxon>Eumycetozoa</taxon>
        <taxon>Dictyostelia</taxon>
        <taxon>Dictyosteliales</taxon>
        <taxon>Raperosteliaceae</taxon>
        <taxon>Tieghemostelium</taxon>
    </lineage>
</organism>
<evidence type="ECO:0000313" key="2">
    <source>
        <dbReference type="Proteomes" id="UP000076078"/>
    </source>
</evidence>
<comment type="caution">
    <text evidence="1">The sequence shown here is derived from an EMBL/GenBank/DDBJ whole genome shotgun (WGS) entry which is preliminary data.</text>
</comment>
<name>A0A151ZHS7_TIELA</name>
<dbReference type="InParanoid" id="A0A151ZHS7"/>
<dbReference type="OrthoDB" id="23656at2759"/>
<dbReference type="AlphaFoldDB" id="A0A151ZHS7"/>
<keyword evidence="2" id="KW-1185">Reference proteome</keyword>
<proteinExistence type="predicted"/>
<evidence type="ECO:0000313" key="1">
    <source>
        <dbReference type="EMBL" id="KYQ93551.1"/>
    </source>
</evidence>
<protein>
    <submittedName>
        <fullName evidence="1">Uncharacterized protein</fullName>
    </submittedName>
</protein>
<accession>A0A151ZHS7</accession>
<reference evidence="1 2" key="1">
    <citation type="submission" date="2015-12" db="EMBL/GenBank/DDBJ databases">
        <title>Dictyostelia acquired genes for synthesis and detection of signals that induce cell-type specialization by lateral gene transfer from prokaryotes.</title>
        <authorList>
            <person name="Gloeckner G."/>
            <person name="Schaap P."/>
        </authorList>
    </citation>
    <scope>NUCLEOTIDE SEQUENCE [LARGE SCALE GENOMIC DNA]</scope>
    <source>
        <strain evidence="1 2">TK</strain>
    </source>
</reference>
<dbReference type="Proteomes" id="UP000076078">
    <property type="component" value="Unassembled WGS sequence"/>
</dbReference>
<sequence>MSTDTQPTSFNDIDIPNKHWNNESVQKWCKVIGIPIQTTTTTTTSTGTQGHQVEEEYSDILKHLIDNGNQNFFKSHNIIATYGKDFPLEGRKETMDILCQETEKRFKNRSETDQKIHPILVAAGSPDQNINSQNLLIANQGEEILKLKSENGNFTKKQEETDRRLTELEKIITSKDGEITSKTGEIDQLRKEKALVVISDLFDFYFSQILKGWIDNNIELLNTYKKLYKPVSANATRIGRGETKRMKFPLPWEDFLKSYKADKDFLDCIIEKHGLDLIELNKYRIARNSFVHLLQPNPMESQIQNNIYFTEVVQSEHYGNKIQESIQRTENILPVTNQFILHFRV</sequence>